<feature type="chain" id="PRO_5040735635" description="Beta-lactamase-inhibitor-like PepSY-like domain-containing protein" evidence="1">
    <location>
        <begin position="24"/>
        <end position="111"/>
    </location>
</feature>
<evidence type="ECO:0000313" key="3">
    <source>
        <dbReference type="Proteomes" id="UP001155280"/>
    </source>
</evidence>
<dbReference type="RefSeq" id="WP_241549870.1">
    <property type="nucleotide sequence ID" value="NZ_JANCNS010000001.1"/>
</dbReference>
<evidence type="ECO:0000256" key="1">
    <source>
        <dbReference type="SAM" id="SignalP"/>
    </source>
</evidence>
<comment type="caution">
    <text evidence="2">The sequence shown here is derived from an EMBL/GenBank/DDBJ whole genome shotgun (WGS) entry which is preliminary data.</text>
</comment>
<reference evidence="2" key="1">
    <citation type="submission" date="2022-07" db="EMBL/GenBank/DDBJ databases">
        <title>Gramela sediminis sp. nov., isolated from deep-sea sediment of the Indian Ocean.</title>
        <authorList>
            <person name="Shi H."/>
        </authorList>
    </citation>
    <scope>NUCLEOTIDE SEQUENCE</scope>
    <source>
        <strain evidence="2">GC03-9</strain>
    </source>
</reference>
<keyword evidence="3" id="KW-1185">Reference proteome</keyword>
<accession>A0A9X2KVT4</accession>
<gene>
    <name evidence="2" type="ORF">MKO06_06390</name>
</gene>
<keyword evidence="1" id="KW-0732">Signal</keyword>
<protein>
    <recommendedName>
        <fullName evidence="4">Beta-lactamase-inhibitor-like PepSY-like domain-containing protein</fullName>
    </recommendedName>
</protein>
<dbReference type="SUPFAM" id="SSF160574">
    <property type="entry name" value="BT0923-like"/>
    <property type="match status" value="1"/>
</dbReference>
<name>A0A9X2KVT4_9FLAO</name>
<proteinExistence type="predicted"/>
<dbReference type="Proteomes" id="UP001155280">
    <property type="component" value="Unassembled WGS sequence"/>
</dbReference>
<dbReference type="AlphaFoldDB" id="A0A9X2KVT4"/>
<dbReference type="Gene3D" id="3.10.450.360">
    <property type="match status" value="1"/>
</dbReference>
<evidence type="ECO:0000313" key="2">
    <source>
        <dbReference type="EMBL" id="MCP9199527.1"/>
    </source>
</evidence>
<evidence type="ECO:0008006" key="4">
    <source>
        <dbReference type="Google" id="ProtNLM"/>
    </source>
</evidence>
<organism evidence="2 3">
    <name type="scientific">Christiangramia oceanisediminis</name>
    <dbReference type="NCBI Taxonomy" id="2920386"/>
    <lineage>
        <taxon>Bacteria</taxon>
        <taxon>Pseudomonadati</taxon>
        <taxon>Bacteroidota</taxon>
        <taxon>Flavobacteriia</taxon>
        <taxon>Flavobacteriales</taxon>
        <taxon>Flavobacteriaceae</taxon>
        <taxon>Christiangramia</taxon>
    </lineage>
</organism>
<sequence length="111" mass="12569">MKKFVLSIMCTGALFFATQNMSAQVEEVEEISTEVEMQEEYASVEVSELPQAVKDAIEADYSGAVATEAWMKTKEGKKVYKLKLDVDGKTEKVYIDQDGNWMKKDKNKDTK</sequence>
<feature type="signal peptide" evidence="1">
    <location>
        <begin position="1"/>
        <end position="23"/>
    </location>
</feature>
<dbReference type="EMBL" id="JANCNS010000001">
    <property type="protein sequence ID" value="MCP9199527.1"/>
    <property type="molecule type" value="Genomic_DNA"/>
</dbReference>